<dbReference type="RefSeq" id="WP_257788836.1">
    <property type="nucleotide sequence ID" value="NZ_AYSO01000015.1"/>
</dbReference>
<proteinExistence type="predicted"/>
<dbReference type="EMBL" id="AYSO01000015">
    <property type="protein sequence ID" value="KIE47169.1"/>
    <property type="molecule type" value="Genomic_DNA"/>
</dbReference>
<organism evidence="1 2">
    <name type="scientific">Clostridium argentinense CDC 2741</name>
    <dbReference type="NCBI Taxonomy" id="1418104"/>
    <lineage>
        <taxon>Bacteria</taxon>
        <taxon>Bacillati</taxon>
        <taxon>Bacillota</taxon>
        <taxon>Clostridia</taxon>
        <taxon>Eubacteriales</taxon>
        <taxon>Clostridiaceae</taxon>
        <taxon>Clostridium</taxon>
    </lineage>
</organism>
<comment type="caution">
    <text evidence="1">The sequence shown here is derived from an EMBL/GenBank/DDBJ whole genome shotgun (WGS) entry which is preliminary data.</text>
</comment>
<evidence type="ECO:0000313" key="1">
    <source>
        <dbReference type="EMBL" id="KIE47169.1"/>
    </source>
</evidence>
<dbReference type="AlphaFoldDB" id="A0A0C1U2T6"/>
<sequence>MQVIIVEPFRNFKHRIRVTKQYERMKAKIEVFNHYLYIEFEEGD</sequence>
<accession>A0A0C1U2T6</accession>
<keyword evidence="2" id="KW-1185">Reference proteome</keyword>
<name>A0A0C1U2T6_9CLOT</name>
<evidence type="ECO:0000313" key="2">
    <source>
        <dbReference type="Proteomes" id="UP000031366"/>
    </source>
</evidence>
<gene>
    <name evidence="1" type="ORF">U732_1104</name>
</gene>
<dbReference type="Proteomes" id="UP000031366">
    <property type="component" value="Unassembled WGS sequence"/>
</dbReference>
<protein>
    <submittedName>
        <fullName evidence="1">Uncharacterized protein</fullName>
    </submittedName>
</protein>
<reference evidence="1 2" key="1">
    <citation type="journal article" date="2015" name="Infect. Genet. Evol.">
        <title>Genomic sequences of six botulinum neurotoxin-producing strains representing three clostridial species illustrate the mobility and diversity of botulinum neurotoxin genes.</title>
        <authorList>
            <person name="Smith T.J."/>
            <person name="Hill K.K."/>
            <person name="Xie G."/>
            <person name="Foley B.T."/>
            <person name="Williamson C.H."/>
            <person name="Foster J.T."/>
            <person name="Johnson S.L."/>
            <person name="Chertkov O."/>
            <person name="Teshima H."/>
            <person name="Gibbons H.S."/>
            <person name="Johnsky L.A."/>
            <person name="Karavis M.A."/>
            <person name="Smith L.A."/>
        </authorList>
    </citation>
    <scope>NUCLEOTIDE SEQUENCE [LARGE SCALE GENOMIC DNA]</scope>
    <source>
        <strain evidence="1 2">CDC 2741</strain>
    </source>
</reference>